<organism evidence="1 2">
    <name type="scientific">Macaca mulatta</name>
    <name type="common">Rhesus macaque</name>
    <dbReference type="NCBI Taxonomy" id="9544"/>
    <lineage>
        <taxon>Eukaryota</taxon>
        <taxon>Metazoa</taxon>
        <taxon>Chordata</taxon>
        <taxon>Craniata</taxon>
        <taxon>Vertebrata</taxon>
        <taxon>Euteleostomi</taxon>
        <taxon>Mammalia</taxon>
        <taxon>Eutheria</taxon>
        <taxon>Euarchontoglires</taxon>
        <taxon>Primates</taxon>
        <taxon>Haplorrhini</taxon>
        <taxon>Catarrhini</taxon>
        <taxon>Cercopithecidae</taxon>
        <taxon>Cercopithecinae</taxon>
        <taxon>Macaca</taxon>
    </lineage>
</organism>
<dbReference type="Proteomes" id="UP000006718">
    <property type="component" value="Chromosome 3"/>
</dbReference>
<dbReference type="GeneTree" id="ENSGT00960000190982"/>
<dbReference type="InParanoid" id="A0A5F8A3P6"/>
<accession>A0A5F8A3P6</accession>
<reference evidence="1" key="2">
    <citation type="submission" date="2019-01" db="EMBL/GenBank/DDBJ databases">
        <authorList>
            <person name="Graves T."/>
            <person name="Eichler E.E."/>
            <person name="Wilson R.K."/>
        </authorList>
    </citation>
    <scope>NUCLEOTIDE SEQUENCE [LARGE SCALE GENOMIC DNA]</scope>
    <source>
        <strain evidence="1">17573</strain>
    </source>
</reference>
<sequence length="21" mass="2234">STGWIKIFAEGTKLIVTSPGK</sequence>
<reference evidence="1" key="3">
    <citation type="submission" date="2025-08" db="UniProtKB">
        <authorList>
            <consortium name="Ensembl"/>
        </authorList>
    </citation>
    <scope>IDENTIFICATION</scope>
    <source>
        <strain evidence="1">17573</strain>
    </source>
</reference>
<dbReference type="Ensembl" id="ENSMMUT00000090667.1">
    <property type="protein sequence ID" value="ENSMMUP00000072514.1"/>
    <property type="gene ID" value="ENSMMUG00000054749.1"/>
</dbReference>
<protein>
    <submittedName>
        <fullName evidence="1">Uncharacterized protein</fullName>
    </submittedName>
</protein>
<dbReference type="Bgee" id="ENSMMUG00000054749">
    <property type="expression patterns" value="Expressed in spermatid and 1 other cell type or tissue"/>
</dbReference>
<name>A0A5F8A3P6_MACMU</name>
<evidence type="ECO:0000313" key="1">
    <source>
        <dbReference type="Ensembl" id="ENSMMUP00000072514.1"/>
    </source>
</evidence>
<keyword evidence="2" id="KW-1185">Reference proteome</keyword>
<reference evidence="2" key="1">
    <citation type="journal article" date="2007" name="Science">
        <title>Evolutionary and biomedical insights from the rhesus macaque genome.</title>
        <authorList>
            <person name="Gibbs R.A."/>
            <person name="Rogers J."/>
            <person name="Katze M.G."/>
            <person name="Bumgarner R."/>
            <person name="Weinstock G.M."/>
            <person name="Mardis E.R."/>
            <person name="Remington K.A."/>
            <person name="Strausberg R.L."/>
            <person name="Venter J.C."/>
            <person name="Wilson R.K."/>
            <person name="Batzer M.A."/>
            <person name="Bustamante C.D."/>
            <person name="Eichler E.E."/>
            <person name="Hahn M.W."/>
            <person name="Hardison R.C."/>
            <person name="Makova K.D."/>
            <person name="Miller W."/>
            <person name="Milosavljevic A."/>
            <person name="Palermo R.E."/>
            <person name="Siepel A."/>
            <person name="Sikela J.M."/>
            <person name="Attaway T."/>
            <person name="Bell S."/>
            <person name="Bernard K.E."/>
            <person name="Buhay C.J."/>
            <person name="Chandrabose M.N."/>
            <person name="Dao M."/>
            <person name="Davis C."/>
            <person name="Delehaunty K.D."/>
            <person name="Ding Y."/>
            <person name="Dinh H.H."/>
            <person name="Dugan-Rocha S."/>
            <person name="Fulton L.A."/>
            <person name="Gabisi R.A."/>
            <person name="Garner T.T."/>
            <person name="Godfrey J."/>
            <person name="Hawes A.C."/>
            <person name="Hernandez J."/>
            <person name="Hines S."/>
            <person name="Holder M."/>
            <person name="Hume J."/>
            <person name="Jhangiani S.N."/>
            <person name="Joshi V."/>
            <person name="Khan Z.M."/>
            <person name="Kirkness E.F."/>
            <person name="Cree A."/>
            <person name="Fowler R.G."/>
            <person name="Lee S."/>
            <person name="Lewis L.R."/>
            <person name="Li Z."/>
            <person name="Liu Y.-S."/>
            <person name="Moore S.M."/>
            <person name="Muzny D."/>
            <person name="Nazareth L.V."/>
            <person name="Ngo D.N."/>
            <person name="Okwuonu G.O."/>
            <person name="Pai G."/>
            <person name="Parker D."/>
            <person name="Paul H.A."/>
            <person name="Pfannkoch C."/>
            <person name="Pohl C.S."/>
            <person name="Rogers Y.-H.C."/>
            <person name="Ruiz S.J."/>
            <person name="Sabo A."/>
            <person name="Santibanez J."/>
            <person name="Schneider B.W."/>
            <person name="Smith S.M."/>
            <person name="Sodergren E."/>
            <person name="Svatek A.F."/>
            <person name="Utterback T.R."/>
            <person name="Vattathil S."/>
            <person name="Warren W."/>
            <person name="White C.S."/>
            <person name="Chinwalla A.T."/>
            <person name="Feng Y."/>
            <person name="Halpern A.L."/>
            <person name="Hillier L.W."/>
            <person name="Huang X."/>
            <person name="Minx P."/>
            <person name="Nelson J.O."/>
            <person name="Pepin K.H."/>
            <person name="Qin X."/>
            <person name="Sutton G.G."/>
            <person name="Venter E."/>
            <person name="Walenz B.P."/>
            <person name="Wallis J.W."/>
            <person name="Worley K.C."/>
            <person name="Yang S.-P."/>
            <person name="Jones S.M."/>
            <person name="Marra M.A."/>
            <person name="Rocchi M."/>
            <person name="Schein J.E."/>
            <person name="Baertsch R."/>
            <person name="Clarke L."/>
            <person name="Csuros M."/>
            <person name="Glasscock J."/>
            <person name="Harris R.A."/>
            <person name="Havlak P."/>
            <person name="Jackson A.R."/>
            <person name="Jiang H."/>
            <person name="Liu Y."/>
            <person name="Messina D.N."/>
            <person name="Shen Y."/>
            <person name="Song H.X.-Z."/>
            <person name="Wylie T."/>
            <person name="Zhang L."/>
            <person name="Birney E."/>
            <person name="Han K."/>
            <person name="Konkel M.K."/>
            <person name="Lee J."/>
            <person name="Smit A.F.A."/>
            <person name="Ullmer B."/>
            <person name="Wang H."/>
            <person name="Xing J."/>
            <person name="Burhans R."/>
            <person name="Cheng Z."/>
            <person name="Karro J.E."/>
            <person name="Ma J."/>
            <person name="Raney B."/>
            <person name="She X."/>
            <person name="Cox M.J."/>
            <person name="Demuth J.P."/>
            <person name="Dumas L.J."/>
            <person name="Han S.-G."/>
            <person name="Hopkins J."/>
            <person name="Karimpour-Fard A."/>
            <person name="Kim Y.H."/>
            <person name="Pollack J.R."/>
            <person name="Vinar T."/>
            <person name="Addo-Quaye C."/>
            <person name="Degenhardt J."/>
            <person name="Denby A."/>
            <person name="Hubisz M.J."/>
            <person name="Indap A."/>
            <person name="Kosiol C."/>
            <person name="Lahn B.T."/>
            <person name="Lawson H.A."/>
            <person name="Marklein A."/>
            <person name="Nielsen R."/>
            <person name="Vallender E.J."/>
            <person name="Clark A.G."/>
            <person name="Ferguson B."/>
            <person name="Hernandez R.D."/>
            <person name="Hirani K."/>
            <person name="Kehrer-Sawatzki H."/>
            <person name="Kolb J."/>
            <person name="Patil S."/>
            <person name="Pu L.-L."/>
            <person name="Ren Y."/>
            <person name="Smith D.G."/>
            <person name="Wheeler D.A."/>
            <person name="Schenck I."/>
            <person name="Ball E.V."/>
            <person name="Chen R."/>
            <person name="Cooper D.N."/>
            <person name="Giardine B."/>
            <person name="Hsu F."/>
            <person name="Kent W.J."/>
            <person name="Lesk A."/>
            <person name="Nelson D.L."/>
            <person name="O'brien W.E."/>
            <person name="Pruefer K."/>
            <person name="Stenson P.D."/>
            <person name="Wallace J.C."/>
            <person name="Ke H."/>
            <person name="Liu X.-M."/>
            <person name="Wang P."/>
            <person name="Xiang A.P."/>
            <person name="Yang F."/>
            <person name="Barber G.P."/>
            <person name="Haussler D."/>
            <person name="Karolchik D."/>
            <person name="Kern A.D."/>
            <person name="Kuhn R.M."/>
            <person name="Smith K.E."/>
            <person name="Zwieg A.S."/>
        </authorList>
    </citation>
    <scope>NUCLEOTIDE SEQUENCE [LARGE SCALE GENOMIC DNA]</scope>
    <source>
        <strain evidence="2">17573</strain>
    </source>
</reference>
<proteinExistence type="predicted"/>
<dbReference type="AlphaFoldDB" id="A0A5F8A3P6"/>
<reference evidence="1" key="4">
    <citation type="submission" date="2025-09" db="UniProtKB">
        <authorList>
            <consortium name="Ensembl"/>
        </authorList>
    </citation>
    <scope>IDENTIFICATION</scope>
    <source>
        <strain evidence="1">17573</strain>
    </source>
</reference>
<evidence type="ECO:0000313" key="2">
    <source>
        <dbReference type="Proteomes" id="UP000006718"/>
    </source>
</evidence>
<dbReference type="VEuPathDB" id="HostDB:ENSMMUG00000054749"/>